<evidence type="ECO:0000256" key="3">
    <source>
        <dbReference type="ARBA" id="ARBA00022691"/>
    </source>
</evidence>
<evidence type="ECO:0008006" key="7">
    <source>
        <dbReference type="Google" id="ProtNLM"/>
    </source>
</evidence>
<dbReference type="Pfam" id="PF01596">
    <property type="entry name" value="Methyltransf_3"/>
    <property type="match status" value="1"/>
</dbReference>
<keyword evidence="2" id="KW-0808">Transferase</keyword>
<comment type="caution">
    <text evidence="5">The sequence shown here is derived from an EMBL/GenBank/DDBJ whole genome shotgun (WGS) entry which is preliminary data.</text>
</comment>
<keyword evidence="6" id="KW-1185">Reference proteome</keyword>
<proteinExistence type="predicted"/>
<keyword evidence="1" id="KW-0489">Methyltransferase</keyword>
<dbReference type="Proteomes" id="UP001500305">
    <property type="component" value="Unassembled WGS sequence"/>
</dbReference>
<dbReference type="InterPro" id="IPR029063">
    <property type="entry name" value="SAM-dependent_MTases_sf"/>
</dbReference>
<dbReference type="Gene3D" id="3.40.50.150">
    <property type="entry name" value="Vaccinia Virus protein VP39"/>
    <property type="match status" value="1"/>
</dbReference>
<dbReference type="SUPFAM" id="SSF53335">
    <property type="entry name" value="S-adenosyl-L-methionine-dependent methyltransferases"/>
    <property type="match status" value="1"/>
</dbReference>
<dbReference type="CDD" id="cd02440">
    <property type="entry name" value="AdoMet_MTases"/>
    <property type="match status" value="1"/>
</dbReference>
<dbReference type="PANTHER" id="PTHR10509:SF85">
    <property type="entry name" value="O-METHYLTRANSFERASE RV1220C-RELATED"/>
    <property type="match status" value="1"/>
</dbReference>
<feature type="compositionally biased region" description="Polar residues" evidence="4">
    <location>
        <begin position="11"/>
        <end position="21"/>
    </location>
</feature>
<dbReference type="PANTHER" id="PTHR10509">
    <property type="entry name" value="O-METHYLTRANSFERASE-RELATED"/>
    <property type="match status" value="1"/>
</dbReference>
<dbReference type="PROSITE" id="PS51682">
    <property type="entry name" value="SAM_OMT_I"/>
    <property type="match status" value="1"/>
</dbReference>
<gene>
    <name evidence="5" type="ORF">GCM10010430_46100</name>
</gene>
<evidence type="ECO:0000313" key="5">
    <source>
        <dbReference type="EMBL" id="GAA2257048.1"/>
    </source>
</evidence>
<sequence length="297" mass="31745">MPPHRDVALGHTSSVGSSAQQGHHHIHLTRQIGIKVLGRASTRTDRPFSWINARSPNAVPGRPVICGRKYRHPAATRPTAGAPKEAAISEFGPAHAALADTYIGEDAVLTYARAQAARTGIRAIGPSGGACLRLLAAALDAKAVAEIGTGTGVSGLYLLRGMRSDGVLTTVDAEPVRQQLAREAYHAAGFAPNRSRFIPGRALEVLPRLADRQYDLVFCDGDPAESQEYLAESLRLLRPGGMVCFEGVFQEGRLADPDDGDPQTDAVRELVRDIRESDRLLPALLPVSDGLLCAVKR</sequence>
<reference evidence="5 6" key="1">
    <citation type="journal article" date="2019" name="Int. J. Syst. Evol. Microbiol.">
        <title>The Global Catalogue of Microorganisms (GCM) 10K type strain sequencing project: providing services to taxonomists for standard genome sequencing and annotation.</title>
        <authorList>
            <consortium name="The Broad Institute Genomics Platform"/>
            <consortium name="The Broad Institute Genome Sequencing Center for Infectious Disease"/>
            <person name="Wu L."/>
            <person name="Ma J."/>
        </authorList>
    </citation>
    <scope>NUCLEOTIDE SEQUENCE [LARGE SCALE GENOMIC DNA]</scope>
    <source>
        <strain evidence="5 6">JCM 7356</strain>
    </source>
</reference>
<evidence type="ECO:0000313" key="6">
    <source>
        <dbReference type="Proteomes" id="UP001500305"/>
    </source>
</evidence>
<feature type="region of interest" description="Disordered" evidence="4">
    <location>
        <begin position="1"/>
        <end position="24"/>
    </location>
</feature>
<evidence type="ECO:0000256" key="1">
    <source>
        <dbReference type="ARBA" id="ARBA00022603"/>
    </source>
</evidence>
<dbReference type="InterPro" id="IPR002935">
    <property type="entry name" value="SAM_O-MeTrfase"/>
</dbReference>
<name>A0ABN3EFH8_9ACTN</name>
<dbReference type="InterPro" id="IPR050362">
    <property type="entry name" value="Cation-dep_OMT"/>
</dbReference>
<keyword evidence="3" id="KW-0949">S-adenosyl-L-methionine</keyword>
<protein>
    <recommendedName>
        <fullName evidence="7">O-methyltransferase</fullName>
    </recommendedName>
</protein>
<dbReference type="EMBL" id="BAAATR010000021">
    <property type="protein sequence ID" value="GAA2257048.1"/>
    <property type="molecule type" value="Genomic_DNA"/>
</dbReference>
<accession>A0ABN3EFH8</accession>
<evidence type="ECO:0000256" key="2">
    <source>
        <dbReference type="ARBA" id="ARBA00022679"/>
    </source>
</evidence>
<evidence type="ECO:0000256" key="4">
    <source>
        <dbReference type="SAM" id="MobiDB-lite"/>
    </source>
</evidence>
<organism evidence="5 6">
    <name type="scientific">Kitasatospora cystarginea</name>
    <dbReference type="NCBI Taxonomy" id="58350"/>
    <lineage>
        <taxon>Bacteria</taxon>
        <taxon>Bacillati</taxon>
        <taxon>Actinomycetota</taxon>
        <taxon>Actinomycetes</taxon>
        <taxon>Kitasatosporales</taxon>
        <taxon>Streptomycetaceae</taxon>
        <taxon>Kitasatospora</taxon>
    </lineage>
</organism>